<evidence type="ECO:0000313" key="3">
    <source>
        <dbReference type="Proteomes" id="UP000003340"/>
    </source>
</evidence>
<dbReference type="HOGENOM" id="CLU_3231806_0_0_9"/>
<evidence type="ECO:0000256" key="1">
    <source>
        <dbReference type="SAM" id="MobiDB-lite"/>
    </source>
</evidence>
<comment type="caution">
    <text evidence="2">The sequence shown here is derived from an EMBL/GenBank/DDBJ whole genome shotgun (WGS) entry which is preliminary data.</text>
</comment>
<reference evidence="2 3" key="2">
    <citation type="submission" date="2009-02" db="EMBL/GenBank/DDBJ databases">
        <title>Draft genome sequence of Clostridium methylpentosum (DSM 5476).</title>
        <authorList>
            <person name="Sudarsanam P."/>
            <person name="Ley R."/>
            <person name="Guruge J."/>
            <person name="Turnbaugh P.J."/>
            <person name="Mahowald M."/>
            <person name="Liep D."/>
            <person name="Gordon J."/>
        </authorList>
    </citation>
    <scope>NUCLEOTIDE SEQUENCE [LARGE SCALE GENOMIC DNA]</scope>
    <source>
        <strain evidence="2 3">DSM 5476</strain>
    </source>
</reference>
<evidence type="ECO:0000313" key="2">
    <source>
        <dbReference type="EMBL" id="EEG32099.1"/>
    </source>
</evidence>
<dbReference type="AlphaFoldDB" id="C0E8V5"/>
<gene>
    <name evidence="2" type="ORF">CLOSTMETH_00250</name>
</gene>
<keyword evidence="3" id="KW-1185">Reference proteome</keyword>
<proteinExistence type="predicted"/>
<protein>
    <submittedName>
        <fullName evidence="2">Uncharacterized protein</fullName>
    </submittedName>
</protein>
<sequence length="43" mass="4816">MAFPCAATQVSHPAKAHKAPNQQRETRKVRLDSWVNGGKTLFH</sequence>
<name>C0E8V5_9FIRM</name>
<accession>C0E8V5</accession>
<dbReference type="Proteomes" id="UP000003340">
    <property type="component" value="Unassembled WGS sequence"/>
</dbReference>
<dbReference type="EMBL" id="ACEC01000010">
    <property type="protein sequence ID" value="EEG32099.1"/>
    <property type="molecule type" value="Genomic_DNA"/>
</dbReference>
<organism evidence="2 3">
    <name type="scientific">[Clostridium] methylpentosum DSM 5476</name>
    <dbReference type="NCBI Taxonomy" id="537013"/>
    <lineage>
        <taxon>Bacteria</taxon>
        <taxon>Bacillati</taxon>
        <taxon>Bacillota</taxon>
        <taxon>Clostridia</taxon>
        <taxon>Eubacteriales</taxon>
        <taxon>Oscillospiraceae</taxon>
        <taxon>Oscillospiraceae incertae sedis</taxon>
    </lineage>
</organism>
<dbReference type="STRING" id="537013.CLOSTMETH_00250"/>
<reference evidence="2 3" key="1">
    <citation type="submission" date="2009-01" db="EMBL/GenBank/DDBJ databases">
        <authorList>
            <person name="Fulton L."/>
            <person name="Clifton S."/>
            <person name="Fulton B."/>
            <person name="Xu J."/>
            <person name="Minx P."/>
            <person name="Pepin K.H."/>
            <person name="Johnson M."/>
            <person name="Bhonagiri V."/>
            <person name="Nash W.E."/>
            <person name="Mardis E.R."/>
            <person name="Wilson R.K."/>
        </authorList>
    </citation>
    <scope>NUCLEOTIDE SEQUENCE [LARGE SCALE GENOMIC DNA]</scope>
    <source>
        <strain evidence="2 3">DSM 5476</strain>
    </source>
</reference>
<feature type="region of interest" description="Disordered" evidence="1">
    <location>
        <begin position="1"/>
        <end position="27"/>
    </location>
</feature>